<keyword evidence="2" id="KW-1185">Reference proteome</keyword>
<sequence>MSSCAENFGPVFALAFDFKKDVALAPFWFGQAVSSSRMLLCRLQAKAKETSALSFLVNASTTLSSPETKRYLRRKKRLAWLRTASLVFWSRRFLSWRRYGSYY</sequence>
<reference evidence="1 2" key="1">
    <citation type="submission" date="2016-02" db="EMBL/GenBank/DDBJ databases">
        <title>Genome analysis of coral dinoflagellate symbionts highlights evolutionary adaptations to a symbiotic lifestyle.</title>
        <authorList>
            <person name="Aranda M."/>
            <person name="Li Y."/>
            <person name="Liew Y.J."/>
            <person name="Baumgarten S."/>
            <person name="Simakov O."/>
            <person name="Wilson M."/>
            <person name="Piel J."/>
            <person name="Ashoor H."/>
            <person name="Bougouffa S."/>
            <person name="Bajic V.B."/>
            <person name="Ryu T."/>
            <person name="Ravasi T."/>
            <person name="Bayer T."/>
            <person name="Micklem G."/>
            <person name="Kim H."/>
            <person name="Bhak J."/>
            <person name="Lajeunesse T.C."/>
            <person name="Voolstra C.R."/>
        </authorList>
    </citation>
    <scope>NUCLEOTIDE SEQUENCE [LARGE SCALE GENOMIC DNA]</scope>
    <source>
        <strain evidence="1 2">CCMP2467</strain>
    </source>
</reference>
<evidence type="ECO:0000313" key="2">
    <source>
        <dbReference type="Proteomes" id="UP000186817"/>
    </source>
</evidence>
<accession>A0A1Q9CLL9</accession>
<dbReference type="EMBL" id="LSRX01001091">
    <property type="protein sequence ID" value="OLP83806.1"/>
    <property type="molecule type" value="Genomic_DNA"/>
</dbReference>
<protein>
    <submittedName>
        <fullName evidence="1">Uncharacterized protein</fullName>
    </submittedName>
</protein>
<name>A0A1Q9CLL9_SYMMI</name>
<dbReference type="Proteomes" id="UP000186817">
    <property type="component" value="Unassembled WGS sequence"/>
</dbReference>
<organism evidence="1 2">
    <name type="scientific">Symbiodinium microadriaticum</name>
    <name type="common">Dinoflagellate</name>
    <name type="synonym">Zooxanthella microadriatica</name>
    <dbReference type="NCBI Taxonomy" id="2951"/>
    <lineage>
        <taxon>Eukaryota</taxon>
        <taxon>Sar</taxon>
        <taxon>Alveolata</taxon>
        <taxon>Dinophyceae</taxon>
        <taxon>Suessiales</taxon>
        <taxon>Symbiodiniaceae</taxon>
        <taxon>Symbiodinium</taxon>
    </lineage>
</organism>
<proteinExistence type="predicted"/>
<gene>
    <name evidence="1" type="ORF">AK812_SmicGene35395</name>
</gene>
<comment type="caution">
    <text evidence="1">The sequence shown here is derived from an EMBL/GenBank/DDBJ whole genome shotgun (WGS) entry which is preliminary data.</text>
</comment>
<dbReference type="AlphaFoldDB" id="A0A1Q9CLL9"/>
<evidence type="ECO:0000313" key="1">
    <source>
        <dbReference type="EMBL" id="OLP83806.1"/>
    </source>
</evidence>